<dbReference type="GO" id="GO:0005829">
    <property type="term" value="C:cytosol"/>
    <property type="evidence" value="ECO:0007669"/>
    <property type="project" value="TreeGrafter"/>
</dbReference>
<dbReference type="PANTHER" id="PTHR33539:SF1">
    <property type="entry name" value="UPF0764 PROTEIN C16ORF89"/>
    <property type="match status" value="1"/>
</dbReference>
<dbReference type="EMBL" id="WJQU01000004">
    <property type="protein sequence ID" value="KAJ6636456.1"/>
    <property type="molecule type" value="Genomic_DNA"/>
</dbReference>
<evidence type="ECO:0000313" key="2">
    <source>
        <dbReference type="Proteomes" id="UP001151699"/>
    </source>
</evidence>
<dbReference type="InterPro" id="IPR031751">
    <property type="entry name" value="DUF4735"/>
</dbReference>
<dbReference type="GO" id="GO:0016020">
    <property type="term" value="C:membrane"/>
    <property type="evidence" value="ECO:0007669"/>
    <property type="project" value="TreeGrafter"/>
</dbReference>
<accession>A0A9Q0MR45</accession>
<reference evidence="1" key="1">
    <citation type="submission" date="2022-07" db="EMBL/GenBank/DDBJ databases">
        <authorList>
            <person name="Trinca V."/>
            <person name="Uliana J.V.C."/>
            <person name="Torres T.T."/>
            <person name="Ward R.J."/>
            <person name="Monesi N."/>
        </authorList>
    </citation>
    <scope>NUCLEOTIDE SEQUENCE</scope>
    <source>
        <strain evidence="1">HSMRA1968</strain>
        <tissue evidence="1">Whole embryos</tissue>
    </source>
</reference>
<protein>
    <submittedName>
        <fullName evidence="1">Uncharacterized protein</fullName>
    </submittedName>
</protein>
<dbReference type="Pfam" id="PF15882">
    <property type="entry name" value="DUF4735"/>
    <property type="match status" value="1"/>
</dbReference>
<proteinExistence type="predicted"/>
<dbReference type="PANTHER" id="PTHR33539">
    <property type="entry name" value="UPF0764 PROTEIN C16ORF89"/>
    <property type="match status" value="1"/>
</dbReference>
<sequence>MKAKQIQILITDSYSRSFKLLTSFLEKQSISNMKFYMRMTAVVLCIIHVVPCYGSEDELERQKKIEAIAKQILEDFNESSDTLYEGFSLKEDILDLARANINFPTAEELYEALRTQRNLLSDVNSEGRENLLNKVLDSLMRILNFYEAQLEDITTDDASLSIKMLKEIDDKHGKVFQEKYPLNELIKKSCDVSNGNKESICYALADKWKNRSGKISASNMEYWKPPSVLQSYINRVDNETIARIGDEKEGLWGTVNAQCQDAILRRCEIPYVCERTLMDPTPRSQYLLTHQIFQRLIVENVDCPTSFVTDAEIYANMSAKLYMEAQFLDLMDVPINNRDLFSELGIGFGALMGYINFFREDWLHRILSWQSESDYGCFLRDPLTPIGLISSDMGFKRRATKKELDQGITQPKEKCLAHFTAVSLSIISVYYDYLMDLRSYQLKESGHSEL</sequence>
<dbReference type="Proteomes" id="UP001151699">
    <property type="component" value="Chromosome C"/>
</dbReference>
<organism evidence="1 2">
    <name type="scientific">Pseudolycoriella hygida</name>
    <dbReference type="NCBI Taxonomy" id="35572"/>
    <lineage>
        <taxon>Eukaryota</taxon>
        <taxon>Metazoa</taxon>
        <taxon>Ecdysozoa</taxon>
        <taxon>Arthropoda</taxon>
        <taxon>Hexapoda</taxon>
        <taxon>Insecta</taxon>
        <taxon>Pterygota</taxon>
        <taxon>Neoptera</taxon>
        <taxon>Endopterygota</taxon>
        <taxon>Diptera</taxon>
        <taxon>Nematocera</taxon>
        <taxon>Sciaroidea</taxon>
        <taxon>Sciaridae</taxon>
        <taxon>Pseudolycoriella</taxon>
    </lineage>
</organism>
<evidence type="ECO:0000313" key="1">
    <source>
        <dbReference type="EMBL" id="KAJ6636456.1"/>
    </source>
</evidence>
<name>A0A9Q0MR45_9DIPT</name>
<dbReference type="OrthoDB" id="5949187at2759"/>
<keyword evidence="2" id="KW-1185">Reference proteome</keyword>
<comment type="caution">
    <text evidence="1">The sequence shown here is derived from an EMBL/GenBank/DDBJ whole genome shotgun (WGS) entry which is preliminary data.</text>
</comment>
<gene>
    <name evidence="1" type="ORF">Bhyg_15046</name>
</gene>
<dbReference type="AlphaFoldDB" id="A0A9Q0MR45"/>